<name>A0AAV2NFN1_9HYME</name>
<dbReference type="AlphaFoldDB" id="A0AAV2NFN1"/>
<proteinExistence type="predicted"/>
<keyword evidence="2" id="KW-1185">Reference proteome</keyword>
<dbReference type="EMBL" id="OZ034838">
    <property type="protein sequence ID" value="CAL1678879.1"/>
    <property type="molecule type" value="Genomic_DNA"/>
</dbReference>
<accession>A0AAV2NFN1</accession>
<protein>
    <submittedName>
        <fullName evidence="1">Uncharacterized protein</fullName>
    </submittedName>
</protein>
<evidence type="ECO:0000313" key="2">
    <source>
        <dbReference type="Proteomes" id="UP001497644"/>
    </source>
</evidence>
<sequence>MWMSIYRYYYQIEMLKMDGYCHTFKPVVKAYAILNDAIRNESTDRQEQAAAIRNTRVCPEDIEIVDIYLGVVL</sequence>
<gene>
    <name evidence="1" type="ORF">LPLAT_LOCUS4660</name>
</gene>
<evidence type="ECO:0000313" key="1">
    <source>
        <dbReference type="EMBL" id="CAL1678879.1"/>
    </source>
</evidence>
<dbReference type="Proteomes" id="UP001497644">
    <property type="component" value="Chromosome 15"/>
</dbReference>
<organism evidence="1 2">
    <name type="scientific">Lasius platythorax</name>
    <dbReference type="NCBI Taxonomy" id="488582"/>
    <lineage>
        <taxon>Eukaryota</taxon>
        <taxon>Metazoa</taxon>
        <taxon>Ecdysozoa</taxon>
        <taxon>Arthropoda</taxon>
        <taxon>Hexapoda</taxon>
        <taxon>Insecta</taxon>
        <taxon>Pterygota</taxon>
        <taxon>Neoptera</taxon>
        <taxon>Endopterygota</taxon>
        <taxon>Hymenoptera</taxon>
        <taxon>Apocrita</taxon>
        <taxon>Aculeata</taxon>
        <taxon>Formicoidea</taxon>
        <taxon>Formicidae</taxon>
        <taxon>Formicinae</taxon>
        <taxon>Lasius</taxon>
        <taxon>Lasius</taxon>
    </lineage>
</organism>
<reference evidence="1" key="1">
    <citation type="submission" date="2024-04" db="EMBL/GenBank/DDBJ databases">
        <authorList>
            <consortium name="Molecular Ecology Group"/>
        </authorList>
    </citation>
    <scope>NUCLEOTIDE SEQUENCE</scope>
</reference>